<dbReference type="OrthoDB" id="193186at2759"/>
<dbReference type="EMBL" id="BSXW01001260">
    <property type="protein sequence ID" value="GMF35230.1"/>
    <property type="molecule type" value="Genomic_DNA"/>
</dbReference>
<dbReference type="Pfam" id="PF07727">
    <property type="entry name" value="RVT_2"/>
    <property type="match status" value="1"/>
</dbReference>
<comment type="caution">
    <text evidence="2">The sequence shown here is derived from an EMBL/GenBank/DDBJ whole genome shotgun (WGS) entry which is preliminary data.</text>
</comment>
<gene>
    <name evidence="2" type="ORF">Plil01_001498600</name>
</gene>
<sequence length="218" mass="24947">MPTTFKSAMESSNAAKWKEACDSEVDSLRKNKTWTLVPLPQGRKAIGCRWVFRIKNQAGEIERFKARLVAKGFSQKYGVDYEETFAPVAKFMSIRILLSLAAKYKLTVHQMDVKTAFLNGLLEEDIYMTIDKFMLELGFKQCEADHCIYAKWNDQDMIFVALYVDDLVHASNNNELLKSTKEALSARFDMTDLGHLKYFLGMEIEQDSSAGRVSIRQT</sequence>
<dbReference type="InterPro" id="IPR013103">
    <property type="entry name" value="RVT_2"/>
</dbReference>
<evidence type="ECO:0000313" key="3">
    <source>
        <dbReference type="Proteomes" id="UP001165083"/>
    </source>
</evidence>
<organism evidence="2 3">
    <name type="scientific">Phytophthora lilii</name>
    <dbReference type="NCBI Taxonomy" id="2077276"/>
    <lineage>
        <taxon>Eukaryota</taxon>
        <taxon>Sar</taxon>
        <taxon>Stramenopiles</taxon>
        <taxon>Oomycota</taxon>
        <taxon>Peronosporomycetes</taxon>
        <taxon>Peronosporales</taxon>
        <taxon>Peronosporaceae</taxon>
        <taxon>Phytophthora</taxon>
    </lineage>
</organism>
<dbReference type="SUPFAM" id="SSF56672">
    <property type="entry name" value="DNA/RNA polymerases"/>
    <property type="match status" value="1"/>
</dbReference>
<name>A0A9W6XBK4_9STRA</name>
<evidence type="ECO:0000313" key="2">
    <source>
        <dbReference type="EMBL" id="GMF35230.1"/>
    </source>
</evidence>
<dbReference type="InterPro" id="IPR043502">
    <property type="entry name" value="DNA/RNA_pol_sf"/>
</dbReference>
<dbReference type="AlphaFoldDB" id="A0A9W6XBK4"/>
<protein>
    <submittedName>
        <fullName evidence="2">Unnamed protein product</fullName>
    </submittedName>
</protein>
<accession>A0A9W6XBK4</accession>
<proteinExistence type="predicted"/>
<feature type="domain" description="Reverse transcriptase Ty1/copia-type" evidence="1">
    <location>
        <begin position="31"/>
        <end position="128"/>
    </location>
</feature>
<keyword evidence="3" id="KW-1185">Reference proteome</keyword>
<reference evidence="2" key="1">
    <citation type="submission" date="2023-04" db="EMBL/GenBank/DDBJ databases">
        <title>Phytophthora lilii NBRC 32176.</title>
        <authorList>
            <person name="Ichikawa N."/>
            <person name="Sato H."/>
            <person name="Tonouchi N."/>
        </authorList>
    </citation>
    <scope>NUCLEOTIDE SEQUENCE</scope>
    <source>
        <strain evidence="2">NBRC 32176</strain>
    </source>
</reference>
<evidence type="ECO:0000259" key="1">
    <source>
        <dbReference type="Pfam" id="PF07727"/>
    </source>
</evidence>
<dbReference type="Proteomes" id="UP001165083">
    <property type="component" value="Unassembled WGS sequence"/>
</dbReference>